<reference evidence="1" key="1">
    <citation type="submission" date="2020-10" db="EMBL/GenBank/DDBJ databases">
        <title>Taxonomic study of unclassified bacteria belonging to the class Ktedonobacteria.</title>
        <authorList>
            <person name="Yabe S."/>
            <person name="Wang C.M."/>
            <person name="Zheng Y."/>
            <person name="Sakai Y."/>
            <person name="Cavaletti L."/>
            <person name="Monciardini P."/>
            <person name="Donadio S."/>
        </authorList>
    </citation>
    <scope>NUCLEOTIDE SEQUENCE</scope>
    <source>
        <strain evidence="1">SOSP1-1</strain>
    </source>
</reference>
<evidence type="ECO:0000313" key="1">
    <source>
        <dbReference type="EMBL" id="GHO50651.1"/>
    </source>
</evidence>
<dbReference type="EMBL" id="BNJF01000009">
    <property type="protein sequence ID" value="GHO50651.1"/>
    <property type="molecule type" value="Genomic_DNA"/>
</dbReference>
<proteinExistence type="predicted"/>
<organism evidence="1 2">
    <name type="scientific">Ktedonospora formicarum</name>
    <dbReference type="NCBI Taxonomy" id="2778364"/>
    <lineage>
        <taxon>Bacteria</taxon>
        <taxon>Bacillati</taxon>
        <taxon>Chloroflexota</taxon>
        <taxon>Ktedonobacteria</taxon>
        <taxon>Ktedonobacterales</taxon>
        <taxon>Ktedonobacteraceae</taxon>
        <taxon>Ktedonospora</taxon>
    </lineage>
</organism>
<protein>
    <submittedName>
        <fullName evidence="1">Uncharacterized protein</fullName>
    </submittedName>
</protein>
<keyword evidence="2" id="KW-1185">Reference proteome</keyword>
<gene>
    <name evidence="1" type="ORF">KSX_88140</name>
</gene>
<dbReference type="Proteomes" id="UP000612362">
    <property type="component" value="Unassembled WGS sequence"/>
</dbReference>
<comment type="caution">
    <text evidence="1">The sequence shown here is derived from an EMBL/GenBank/DDBJ whole genome shotgun (WGS) entry which is preliminary data.</text>
</comment>
<name>A0A8J3MY48_9CHLR</name>
<dbReference type="AlphaFoldDB" id="A0A8J3MY48"/>
<sequence length="71" mass="8066">MDEFYVELIFDKELPCVVCGTPTVCGVAFFSQSQGITGRKFINTWILNPYCERGMGCKDKVLEDVRAPQRD</sequence>
<evidence type="ECO:0000313" key="2">
    <source>
        <dbReference type="Proteomes" id="UP000612362"/>
    </source>
</evidence>
<accession>A0A8J3MY48</accession>